<dbReference type="Pfam" id="PF07690">
    <property type="entry name" value="MFS_1"/>
    <property type="match status" value="1"/>
</dbReference>
<feature type="transmembrane region" description="Helical" evidence="5">
    <location>
        <begin position="185"/>
        <end position="206"/>
    </location>
</feature>
<dbReference type="PROSITE" id="PS50850">
    <property type="entry name" value="MFS"/>
    <property type="match status" value="1"/>
</dbReference>
<feature type="transmembrane region" description="Helical" evidence="5">
    <location>
        <begin position="371"/>
        <end position="391"/>
    </location>
</feature>
<dbReference type="AlphaFoldDB" id="A0A286AF40"/>
<dbReference type="InterPro" id="IPR000849">
    <property type="entry name" value="Sugar_P_transporter"/>
</dbReference>
<evidence type="ECO:0000313" key="8">
    <source>
        <dbReference type="Proteomes" id="UP000219281"/>
    </source>
</evidence>
<evidence type="ECO:0000313" key="7">
    <source>
        <dbReference type="EMBL" id="SOD20518.1"/>
    </source>
</evidence>
<name>A0A286AF40_9SPHI</name>
<dbReference type="EMBL" id="OCMT01000005">
    <property type="protein sequence ID" value="SOD20518.1"/>
    <property type="molecule type" value="Genomic_DNA"/>
</dbReference>
<protein>
    <submittedName>
        <fullName evidence="7">MFS transporter, OPA family, sugar phosphate sensor protein UhpC</fullName>
    </submittedName>
</protein>
<sequence length="440" mass="48008">MRSFFNPIPEMEEQLSEEEQKKYYSRLKWHVFLSATIGYGLYYVCRLCLNVVKTPLVKEGILSETELGIVGSALFFSYAGGKFVNGFLADRVNIRVFMSFGLLCSALLCIALGFKVSFVLFIILWAFNGWFQSMGAPPSVIAISRWFSGKERGSFYGFWSASHNIGESITFIVISFAVTAAGWQWGFWGAGMFGIIGAIIIISFLYESPESKGIYLLKEEKVAHQNDASVAKQQIAVLKNPAIWILALSSSFMYISRYAINSWGVFYLENAKGFSIVEASSIISISSVCGIIGTILSGFVSDRFFKGSRNVPALLFGILNTLAITLFLSVSKDYVWLFALSMVVFGISIGGLVCFLGGLMAVDIAPKQATGAALGVVGVASYIGAGLQDIISGKLIANGKAIVGTQVNYDFTLISIFWIGSALLSMLLCLLIWKSKPKAV</sequence>
<dbReference type="PANTHER" id="PTHR43826">
    <property type="entry name" value="GLUCOSE-6-PHOSPHATE EXCHANGER SLC37A4"/>
    <property type="match status" value="1"/>
</dbReference>
<feature type="transmembrane region" description="Helical" evidence="5">
    <location>
        <begin position="336"/>
        <end position="359"/>
    </location>
</feature>
<keyword evidence="2 5" id="KW-0812">Transmembrane</keyword>
<dbReference type="Gene3D" id="1.20.1250.20">
    <property type="entry name" value="MFS general substrate transporter like domains"/>
    <property type="match status" value="2"/>
</dbReference>
<feature type="transmembrane region" description="Helical" evidence="5">
    <location>
        <begin position="100"/>
        <end position="127"/>
    </location>
</feature>
<proteinExistence type="predicted"/>
<evidence type="ECO:0000256" key="3">
    <source>
        <dbReference type="ARBA" id="ARBA00022989"/>
    </source>
</evidence>
<keyword evidence="3 5" id="KW-1133">Transmembrane helix</keyword>
<dbReference type="RefSeq" id="WP_097134017.1">
    <property type="nucleotide sequence ID" value="NZ_OCMT01000005.1"/>
</dbReference>
<evidence type="ECO:0000256" key="4">
    <source>
        <dbReference type="ARBA" id="ARBA00023136"/>
    </source>
</evidence>
<dbReference type="PIRSF" id="PIRSF002808">
    <property type="entry name" value="Hexose_phosphate_transp"/>
    <property type="match status" value="1"/>
</dbReference>
<evidence type="ECO:0000256" key="1">
    <source>
        <dbReference type="ARBA" id="ARBA00004127"/>
    </source>
</evidence>
<reference evidence="8" key="1">
    <citation type="submission" date="2017-09" db="EMBL/GenBank/DDBJ databases">
        <authorList>
            <person name="Varghese N."/>
            <person name="Submissions S."/>
        </authorList>
    </citation>
    <scope>NUCLEOTIDE SEQUENCE [LARGE SCALE GENOMIC DNA]</scope>
    <source>
        <strain evidence="8">CGMCC 1.12803</strain>
    </source>
</reference>
<keyword evidence="4 5" id="KW-0472">Membrane</keyword>
<dbReference type="InterPro" id="IPR051337">
    <property type="entry name" value="OPA_Antiporter"/>
</dbReference>
<feature type="transmembrane region" description="Helical" evidence="5">
    <location>
        <begin position="242"/>
        <end position="260"/>
    </location>
</feature>
<dbReference type="InterPro" id="IPR011701">
    <property type="entry name" value="MFS"/>
</dbReference>
<dbReference type="GO" id="GO:0061513">
    <property type="term" value="F:glucose 6-phosphate:phosphate antiporter activity"/>
    <property type="evidence" value="ECO:0007669"/>
    <property type="project" value="TreeGrafter"/>
</dbReference>
<keyword evidence="8" id="KW-1185">Reference proteome</keyword>
<evidence type="ECO:0000256" key="5">
    <source>
        <dbReference type="SAM" id="Phobius"/>
    </source>
</evidence>
<feature type="transmembrane region" description="Helical" evidence="5">
    <location>
        <begin position="311"/>
        <end position="330"/>
    </location>
</feature>
<comment type="subcellular location">
    <subcellularLocation>
        <location evidence="1">Endomembrane system</location>
        <topology evidence="1">Multi-pass membrane protein</topology>
    </subcellularLocation>
</comment>
<organism evidence="7 8">
    <name type="scientific">Pedobacter xixiisoli</name>
    <dbReference type="NCBI Taxonomy" id="1476464"/>
    <lineage>
        <taxon>Bacteria</taxon>
        <taxon>Pseudomonadati</taxon>
        <taxon>Bacteroidota</taxon>
        <taxon>Sphingobacteriia</taxon>
        <taxon>Sphingobacteriales</taxon>
        <taxon>Sphingobacteriaceae</taxon>
        <taxon>Pedobacter</taxon>
    </lineage>
</organism>
<dbReference type="SUPFAM" id="SSF103473">
    <property type="entry name" value="MFS general substrate transporter"/>
    <property type="match status" value="1"/>
</dbReference>
<feature type="transmembrane region" description="Helical" evidence="5">
    <location>
        <begin position="67"/>
        <end position="88"/>
    </location>
</feature>
<dbReference type="Proteomes" id="UP000219281">
    <property type="component" value="Unassembled WGS sequence"/>
</dbReference>
<feature type="transmembrane region" description="Helical" evidence="5">
    <location>
        <begin position="31"/>
        <end position="52"/>
    </location>
</feature>
<gene>
    <name evidence="7" type="ORF">SAMN06297358_4242</name>
</gene>
<dbReference type="GO" id="GO:0035435">
    <property type="term" value="P:phosphate ion transmembrane transport"/>
    <property type="evidence" value="ECO:0007669"/>
    <property type="project" value="TreeGrafter"/>
</dbReference>
<feature type="domain" description="Major facilitator superfamily (MFS) profile" evidence="6">
    <location>
        <begin position="31"/>
        <end position="437"/>
    </location>
</feature>
<feature type="transmembrane region" description="Helical" evidence="5">
    <location>
        <begin position="280"/>
        <end position="299"/>
    </location>
</feature>
<dbReference type="InterPro" id="IPR036259">
    <property type="entry name" value="MFS_trans_sf"/>
</dbReference>
<dbReference type="GO" id="GO:0005886">
    <property type="term" value="C:plasma membrane"/>
    <property type="evidence" value="ECO:0007669"/>
    <property type="project" value="TreeGrafter"/>
</dbReference>
<evidence type="ECO:0000256" key="2">
    <source>
        <dbReference type="ARBA" id="ARBA00022692"/>
    </source>
</evidence>
<accession>A0A286AF40</accession>
<dbReference type="PANTHER" id="PTHR43826:SF7">
    <property type="entry name" value="PROTEIN UHPC, PUTATIVE-RELATED"/>
    <property type="match status" value="1"/>
</dbReference>
<feature type="transmembrane region" description="Helical" evidence="5">
    <location>
        <begin position="411"/>
        <end position="433"/>
    </location>
</feature>
<dbReference type="OrthoDB" id="9766638at2"/>
<dbReference type="InterPro" id="IPR020846">
    <property type="entry name" value="MFS_dom"/>
</dbReference>
<evidence type="ECO:0000259" key="6">
    <source>
        <dbReference type="PROSITE" id="PS50850"/>
    </source>
</evidence>
<dbReference type="GO" id="GO:0012505">
    <property type="term" value="C:endomembrane system"/>
    <property type="evidence" value="ECO:0007669"/>
    <property type="project" value="UniProtKB-SubCell"/>
</dbReference>